<reference evidence="4" key="2">
    <citation type="submission" date="2025-09" db="UniProtKB">
        <authorList>
            <consortium name="Ensembl"/>
        </authorList>
    </citation>
    <scope>IDENTIFICATION</scope>
</reference>
<sequence>MEMTNEETACQVHAVLMEPEPVSRLRAKYHSLRRQVCLIQSISVLFCFSCCLLALRYHAFPPTCTENGTKEAPTFVKDNVTFTKEEGYVPWMYTPEYPTPNHTRYFILDDDNESLRVHHGGTYKVSLQITYGKSSEKTEEIVLQHDIHHYTDEYDKPLTLLVHWETVNLKYWKKSLFSEGIFSLKSGDRLKVWSNNRKLIDVGGTISQKTAFVVYPHFSF</sequence>
<keyword evidence="2" id="KW-0812">Transmembrane</keyword>
<dbReference type="GO" id="GO:0006955">
    <property type="term" value="P:immune response"/>
    <property type="evidence" value="ECO:0007669"/>
    <property type="project" value="InterPro"/>
</dbReference>
<dbReference type="GO" id="GO:0005164">
    <property type="term" value="F:tumor necrosis factor receptor binding"/>
    <property type="evidence" value="ECO:0007669"/>
    <property type="project" value="InterPro"/>
</dbReference>
<organism evidence="4 5">
    <name type="scientific">Cyprinus carpio carpio</name>
    <dbReference type="NCBI Taxonomy" id="630221"/>
    <lineage>
        <taxon>Eukaryota</taxon>
        <taxon>Metazoa</taxon>
        <taxon>Chordata</taxon>
        <taxon>Craniata</taxon>
        <taxon>Vertebrata</taxon>
        <taxon>Euteleostomi</taxon>
        <taxon>Actinopterygii</taxon>
        <taxon>Neopterygii</taxon>
        <taxon>Teleostei</taxon>
        <taxon>Ostariophysi</taxon>
        <taxon>Cypriniformes</taxon>
        <taxon>Cyprinidae</taxon>
        <taxon>Cyprininae</taxon>
        <taxon>Cyprinus</taxon>
    </lineage>
</organism>
<name>A0A9J8BBG6_CYPCA</name>
<dbReference type="OMA" id="HHYTDEY"/>
<feature type="domain" description="THD" evidence="3">
    <location>
        <begin position="62"/>
        <end position="214"/>
    </location>
</feature>
<dbReference type="GeneTree" id="ENSGT01060000253314"/>
<dbReference type="Pfam" id="PF00229">
    <property type="entry name" value="TNF"/>
    <property type="match status" value="1"/>
</dbReference>
<keyword evidence="2" id="KW-0472">Membrane</keyword>
<comment type="similarity">
    <text evidence="1">Belongs to the tumor necrosis factor family.</text>
</comment>
<proteinExistence type="inferred from homology"/>
<dbReference type="PROSITE" id="PS50049">
    <property type="entry name" value="THD_2"/>
    <property type="match status" value="1"/>
</dbReference>
<evidence type="ECO:0000259" key="3">
    <source>
        <dbReference type="PROSITE" id="PS50049"/>
    </source>
</evidence>
<dbReference type="InterPro" id="IPR008983">
    <property type="entry name" value="Tumour_necrosis_fac-like_dom"/>
</dbReference>
<keyword evidence="5" id="KW-1185">Reference proteome</keyword>
<evidence type="ECO:0000256" key="2">
    <source>
        <dbReference type="SAM" id="Phobius"/>
    </source>
</evidence>
<evidence type="ECO:0000313" key="4">
    <source>
        <dbReference type="Ensembl" id="ENSCCRP00000154402.1"/>
    </source>
</evidence>
<dbReference type="Gene3D" id="2.60.120.40">
    <property type="match status" value="1"/>
</dbReference>
<keyword evidence="2" id="KW-1133">Transmembrane helix</keyword>
<protein>
    <recommendedName>
        <fullName evidence="3">THD domain-containing protein</fullName>
    </recommendedName>
</protein>
<evidence type="ECO:0000256" key="1">
    <source>
        <dbReference type="ARBA" id="ARBA00008670"/>
    </source>
</evidence>
<reference evidence="4" key="1">
    <citation type="submission" date="2025-08" db="UniProtKB">
        <authorList>
            <consortium name="Ensembl"/>
        </authorList>
    </citation>
    <scope>IDENTIFICATION</scope>
</reference>
<dbReference type="InterPro" id="IPR006052">
    <property type="entry name" value="TNF_dom"/>
</dbReference>
<evidence type="ECO:0000313" key="5">
    <source>
        <dbReference type="Proteomes" id="UP001108240"/>
    </source>
</evidence>
<dbReference type="GO" id="GO:0016020">
    <property type="term" value="C:membrane"/>
    <property type="evidence" value="ECO:0007669"/>
    <property type="project" value="InterPro"/>
</dbReference>
<dbReference type="SUPFAM" id="SSF49842">
    <property type="entry name" value="TNF-like"/>
    <property type="match status" value="1"/>
</dbReference>
<accession>A0A9J8BBG6</accession>
<dbReference type="Proteomes" id="UP001108240">
    <property type="component" value="Unplaced"/>
</dbReference>
<feature type="transmembrane region" description="Helical" evidence="2">
    <location>
        <begin position="36"/>
        <end position="57"/>
    </location>
</feature>
<dbReference type="AlphaFoldDB" id="A0A9J8BBG6"/>
<dbReference type="Ensembl" id="ENSCCRT00000140223.1">
    <property type="protein sequence ID" value="ENSCCRP00000154402.1"/>
    <property type="gene ID" value="ENSCCRG00000069136.1"/>
</dbReference>